<comment type="caution">
    <text evidence="2">The sequence shown here is derived from an EMBL/GenBank/DDBJ whole genome shotgun (WGS) entry which is preliminary data.</text>
</comment>
<protein>
    <recommendedName>
        <fullName evidence="1">Aromatic-ring-hydroxylating dioxygenase alpha subunit C-terminal domain-containing protein</fullName>
    </recommendedName>
</protein>
<name>A0ABT0AWM0_9SPHN</name>
<keyword evidence="3" id="KW-1185">Reference proteome</keyword>
<dbReference type="InterPro" id="IPR015879">
    <property type="entry name" value="Ring_hydroxy_dOase_asu_C_dom"/>
</dbReference>
<dbReference type="Gene3D" id="3.90.380.10">
    <property type="entry name" value="Naphthalene 1,2-dioxygenase Alpha Subunit, Chain A, domain 1"/>
    <property type="match status" value="1"/>
</dbReference>
<dbReference type="EMBL" id="JALHLE010000001">
    <property type="protein sequence ID" value="MCJ2177162.1"/>
    <property type="molecule type" value="Genomic_DNA"/>
</dbReference>
<reference evidence="2" key="1">
    <citation type="submission" date="2022-03" db="EMBL/GenBank/DDBJ databases">
        <title>Identification of a novel bacterium isolated from mangrove sediments.</title>
        <authorList>
            <person name="Pan X."/>
        </authorList>
    </citation>
    <scope>NUCLEOTIDE SEQUENCE</scope>
    <source>
        <strain evidence="2">B2580</strain>
    </source>
</reference>
<evidence type="ECO:0000313" key="2">
    <source>
        <dbReference type="EMBL" id="MCJ2177162.1"/>
    </source>
</evidence>
<sequence length="266" mass="30001">MTPVGMDVREALDCNWKVVIDAFSEGYHIIGVHPELLSVIDLEAGNSRHGFFGDHGMAVSPFEVKRTAECSLEEQVEGIRSLPGTFPTVAEVLPRFEEMVAVHRDADGVLSFPEGMTVRTLLQQATRETLTAKGLDVSALADDQMSDNQGWFLFPNFFMTIRAGEATTIMAYPHPDGDPNKCVWHVTAYMWLPEEVRAQYRAQPVEVTEPNSYPYFLALQQDYEQMPRQQQGLRNKGLDHMSLIHEELSIARFHTVIDRYLADKAA</sequence>
<evidence type="ECO:0000313" key="3">
    <source>
        <dbReference type="Proteomes" id="UP001162880"/>
    </source>
</evidence>
<organism evidence="2 3">
    <name type="scientific">Novosphingobium album</name>
    <name type="common">ex Hu et al. 2023</name>
    <dbReference type="NCBI Taxonomy" id="2930093"/>
    <lineage>
        <taxon>Bacteria</taxon>
        <taxon>Pseudomonadati</taxon>
        <taxon>Pseudomonadota</taxon>
        <taxon>Alphaproteobacteria</taxon>
        <taxon>Sphingomonadales</taxon>
        <taxon>Sphingomonadaceae</taxon>
        <taxon>Novosphingobium</taxon>
    </lineage>
</organism>
<feature type="domain" description="Aromatic-ring-hydroxylating dioxygenase alpha subunit C-terminal" evidence="1">
    <location>
        <begin position="12"/>
        <end position="262"/>
    </location>
</feature>
<evidence type="ECO:0000259" key="1">
    <source>
        <dbReference type="Pfam" id="PF00848"/>
    </source>
</evidence>
<gene>
    <name evidence="2" type="ORF">MTR64_01155</name>
</gene>
<dbReference type="Pfam" id="PF00848">
    <property type="entry name" value="Ring_hydroxyl_A"/>
    <property type="match status" value="1"/>
</dbReference>
<accession>A0ABT0AWM0</accession>
<dbReference type="RefSeq" id="WP_243989920.1">
    <property type="nucleotide sequence ID" value="NZ_JALHLE010000001.1"/>
</dbReference>
<proteinExistence type="predicted"/>
<dbReference type="SUPFAM" id="SSF55961">
    <property type="entry name" value="Bet v1-like"/>
    <property type="match status" value="1"/>
</dbReference>
<dbReference type="Proteomes" id="UP001162880">
    <property type="component" value="Unassembled WGS sequence"/>
</dbReference>